<organism evidence="2 3">
    <name type="scientific">Kineococcus radiotolerans</name>
    <dbReference type="NCBI Taxonomy" id="131568"/>
    <lineage>
        <taxon>Bacteria</taxon>
        <taxon>Bacillati</taxon>
        <taxon>Actinomycetota</taxon>
        <taxon>Actinomycetes</taxon>
        <taxon>Kineosporiales</taxon>
        <taxon>Kineosporiaceae</taxon>
        <taxon>Kineococcus</taxon>
    </lineage>
</organism>
<gene>
    <name evidence="2" type="ORF">FHR75_004472</name>
</gene>
<proteinExistence type="predicted"/>
<name>A0A7W4TR89_KINRA</name>
<feature type="compositionally biased region" description="Acidic residues" evidence="1">
    <location>
        <begin position="45"/>
        <end position="59"/>
    </location>
</feature>
<sequence length="70" mass="7464">MHHELRITVLTQPSRSEADDHGVVATAGEVRSVHAEANATTPADVDADTDSDTDTDTDTDMASLTRLDLT</sequence>
<evidence type="ECO:0000313" key="2">
    <source>
        <dbReference type="EMBL" id="MBB2903629.1"/>
    </source>
</evidence>
<feature type="region of interest" description="Disordered" evidence="1">
    <location>
        <begin position="33"/>
        <end position="70"/>
    </location>
</feature>
<dbReference type="Proteomes" id="UP000533269">
    <property type="component" value="Unassembled WGS sequence"/>
</dbReference>
<reference evidence="2 3" key="2">
    <citation type="submission" date="2020-08" db="EMBL/GenBank/DDBJ databases">
        <authorList>
            <person name="Partida-Martinez L."/>
            <person name="Huntemann M."/>
            <person name="Clum A."/>
            <person name="Wang J."/>
            <person name="Palaniappan K."/>
            <person name="Ritter S."/>
            <person name="Chen I.-M."/>
            <person name="Stamatis D."/>
            <person name="Reddy T."/>
            <person name="O'Malley R."/>
            <person name="Daum C."/>
            <person name="Shapiro N."/>
            <person name="Ivanova N."/>
            <person name="Kyrpides N."/>
            <person name="Woyke T."/>
        </authorList>
    </citation>
    <scope>NUCLEOTIDE SEQUENCE [LARGE SCALE GENOMIC DNA]</scope>
    <source>
        <strain evidence="2 3">AS2.23</strain>
    </source>
</reference>
<dbReference type="RefSeq" id="WP_183393224.1">
    <property type="nucleotide sequence ID" value="NZ_JACHVY010000012.1"/>
</dbReference>
<protein>
    <submittedName>
        <fullName evidence="2">Uncharacterized protein</fullName>
    </submittedName>
</protein>
<feature type="region of interest" description="Disordered" evidence="1">
    <location>
        <begin position="1"/>
        <end position="20"/>
    </location>
</feature>
<evidence type="ECO:0000313" key="3">
    <source>
        <dbReference type="Proteomes" id="UP000533269"/>
    </source>
</evidence>
<dbReference type="AlphaFoldDB" id="A0A7W4TR89"/>
<dbReference type="EMBL" id="JACHVY010000012">
    <property type="protein sequence ID" value="MBB2903629.1"/>
    <property type="molecule type" value="Genomic_DNA"/>
</dbReference>
<accession>A0A7W4TR89</accession>
<evidence type="ECO:0000256" key="1">
    <source>
        <dbReference type="SAM" id="MobiDB-lite"/>
    </source>
</evidence>
<reference evidence="2 3" key="1">
    <citation type="submission" date="2020-08" db="EMBL/GenBank/DDBJ databases">
        <title>The Agave Microbiome: Exploring the role of microbial communities in plant adaptations to desert environments.</title>
        <authorList>
            <person name="Partida-Martinez L.P."/>
        </authorList>
    </citation>
    <scope>NUCLEOTIDE SEQUENCE [LARGE SCALE GENOMIC DNA]</scope>
    <source>
        <strain evidence="2 3">AS2.23</strain>
    </source>
</reference>
<comment type="caution">
    <text evidence="2">The sequence shown here is derived from an EMBL/GenBank/DDBJ whole genome shotgun (WGS) entry which is preliminary data.</text>
</comment>